<dbReference type="Gene3D" id="1.10.3720.10">
    <property type="entry name" value="MetI-like"/>
    <property type="match status" value="1"/>
</dbReference>
<organism evidence="9 10">
    <name type="scientific">Agromyces bracchium</name>
    <dbReference type="NCBI Taxonomy" id="88376"/>
    <lineage>
        <taxon>Bacteria</taxon>
        <taxon>Bacillati</taxon>
        <taxon>Actinomycetota</taxon>
        <taxon>Actinomycetes</taxon>
        <taxon>Micrococcales</taxon>
        <taxon>Microbacteriaceae</taxon>
        <taxon>Agromyces</taxon>
    </lineage>
</organism>
<evidence type="ECO:0000259" key="8">
    <source>
        <dbReference type="PROSITE" id="PS50928"/>
    </source>
</evidence>
<accession>A0A6I3M0T9</accession>
<comment type="subcellular location">
    <subcellularLocation>
        <location evidence="6">Cell membrane</location>
        <topology evidence="6">Multi-pass membrane protein</topology>
    </subcellularLocation>
    <subcellularLocation>
        <location evidence="1">Membrane</location>
        <topology evidence="1">Multi-pass membrane protein</topology>
    </subcellularLocation>
</comment>
<dbReference type="GO" id="GO:0055085">
    <property type="term" value="P:transmembrane transport"/>
    <property type="evidence" value="ECO:0007669"/>
    <property type="project" value="InterPro"/>
</dbReference>
<dbReference type="GO" id="GO:0031460">
    <property type="term" value="P:glycine betaine transport"/>
    <property type="evidence" value="ECO:0007669"/>
    <property type="project" value="TreeGrafter"/>
</dbReference>
<feature type="domain" description="ABC transmembrane type-1" evidence="8">
    <location>
        <begin position="49"/>
        <end position="228"/>
    </location>
</feature>
<comment type="similarity">
    <text evidence="6">Belongs to the binding-protein-dependent transport system permease family.</text>
</comment>
<feature type="transmembrane region" description="Helical" evidence="6">
    <location>
        <begin position="210"/>
        <end position="231"/>
    </location>
</feature>
<keyword evidence="4 6" id="KW-1133">Transmembrane helix</keyword>
<evidence type="ECO:0000256" key="5">
    <source>
        <dbReference type="ARBA" id="ARBA00023136"/>
    </source>
</evidence>
<keyword evidence="5 6" id="KW-0472">Membrane</keyword>
<dbReference type="OrthoDB" id="5244012at2"/>
<feature type="transmembrane region" description="Helical" evidence="6">
    <location>
        <begin position="167"/>
        <end position="190"/>
    </location>
</feature>
<feature type="transmembrane region" description="Helical" evidence="6">
    <location>
        <begin position="86"/>
        <end position="109"/>
    </location>
</feature>
<dbReference type="GO" id="GO:0005886">
    <property type="term" value="C:plasma membrane"/>
    <property type="evidence" value="ECO:0007669"/>
    <property type="project" value="UniProtKB-SubCell"/>
</dbReference>
<dbReference type="InterPro" id="IPR051204">
    <property type="entry name" value="ABC_transp_perm/SBD"/>
</dbReference>
<dbReference type="InterPro" id="IPR000515">
    <property type="entry name" value="MetI-like"/>
</dbReference>
<comment type="caution">
    <text evidence="9">The sequence shown here is derived from an EMBL/GenBank/DDBJ whole genome shotgun (WGS) entry which is preliminary data.</text>
</comment>
<evidence type="ECO:0000256" key="2">
    <source>
        <dbReference type="ARBA" id="ARBA00022448"/>
    </source>
</evidence>
<dbReference type="InterPro" id="IPR035906">
    <property type="entry name" value="MetI-like_sf"/>
</dbReference>
<evidence type="ECO:0000313" key="9">
    <source>
        <dbReference type="EMBL" id="MTH68290.1"/>
    </source>
</evidence>
<dbReference type="CDD" id="cd06261">
    <property type="entry name" value="TM_PBP2"/>
    <property type="match status" value="1"/>
</dbReference>
<evidence type="ECO:0000256" key="1">
    <source>
        <dbReference type="ARBA" id="ARBA00004141"/>
    </source>
</evidence>
<keyword evidence="2 6" id="KW-0813">Transport</keyword>
<dbReference type="AlphaFoldDB" id="A0A6I3M0T9"/>
<evidence type="ECO:0000256" key="4">
    <source>
        <dbReference type="ARBA" id="ARBA00022989"/>
    </source>
</evidence>
<name>A0A6I3M0T9_9MICO</name>
<feature type="region of interest" description="Disordered" evidence="7">
    <location>
        <begin position="247"/>
        <end position="269"/>
    </location>
</feature>
<dbReference type="SUPFAM" id="SSF161098">
    <property type="entry name" value="MetI-like"/>
    <property type="match status" value="1"/>
</dbReference>
<dbReference type="PROSITE" id="PS50928">
    <property type="entry name" value="ABC_TM1"/>
    <property type="match status" value="1"/>
</dbReference>
<dbReference type="EMBL" id="WMLB01000019">
    <property type="protein sequence ID" value="MTH68290.1"/>
    <property type="molecule type" value="Genomic_DNA"/>
</dbReference>
<evidence type="ECO:0000256" key="6">
    <source>
        <dbReference type="RuleBase" id="RU363032"/>
    </source>
</evidence>
<feature type="compositionally biased region" description="Low complexity" evidence="7">
    <location>
        <begin position="255"/>
        <end position="269"/>
    </location>
</feature>
<proteinExistence type="inferred from homology"/>
<dbReference type="Pfam" id="PF00528">
    <property type="entry name" value="BPD_transp_1"/>
    <property type="match status" value="1"/>
</dbReference>
<evidence type="ECO:0000313" key="10">
    <source>
        <dbReference type="Proteomes" id="UP000433071"/>
    </source>
</evidence>
<feature type="transmembrane region" description="Helical" evidence="6">
    <location>
        <begin position="115"/>
        <end position="134"/>
    </location>
</feature>
<evidence type="ECO:0000256" key="7">
    <source>
        <dbReference type="SAM" id="MobiDB-lite"/>
    </source>
</evidence>
<dbReference type="PANTHER" id="PTHR30177:SF33">
    <property type="entry name" value="POSSIBLE OSMOPROTECTANT (GLYCINE BETAINE_CARNITINE_CHOLINE_L-PROLINE) TRANSPORT INTEGRAL MEMBRANE PROTEIN ABC TRANSPORTER PROZ"/>
    <property type="match status" value="1"/>
</dbReference>
<sequence length="269" mass="28080">MDPSRGVERPGGCGATRPGGDRVNLFLDAFAWLADPANWTGPGSIPQRIAEHLWVSGVVLVIASAIALPIGALVGHSGRGREPAVMISGGLRALPTLGVLTLFGIWIGIGLAAPVISLVILAIPPLLAGAYAGFESVDRRTIDAARAMGMRELQVVGKVELPLGMPIVVGGIRSATLQIIATATLAAYIADEGLGRFIFTGLKTRDYGEMLGGSILVILLALVIDGCFALTQRVVVPAGVRATRTAELRSRPTRPRTVVGRPNTEGNQE</sequence>
<keyword evidence="10" id="KW-1185">Reference proteome</keyword>
<keyword evidence="3 6" id="KW-0812">Transmembrane</keyword>
<feature type="transmembrane region" description="Helical" evidence="6">
    <location>
        <begin position="53"/>
        <end position="74"/>
    </location>
</feature>
<dbReference type="PANTHER" id="PTHR30177">
    <property type="entry name" value="GLYCINE BETAINE/L-PROLINE TRANSPORT SYSTEM PERMEASE PROTEIN PROW"/>
    <property type="match status" value="1"/>
</dbReference>
<protein>
    <submittedName>
        <fullName evidence="9">ABC transporter permease subunit</fullName>
    </submittedName>
</protein>
<reference evidence="9 10" key="1">
    <citation type="submission" date="2019-11" db="EMBL/GenBank/DDBJ databases">
        <title>Agromyces kandeliae sp. nov., isolated from mangrove soil.</title>
        <authorList>
            <person name="Wang R."/>
        </authorList>
    </citation>
    <scope>NUCLEOTIDE SEQUENCE [LARGE SCALE GENOMIC DNA]</scope>
    <source>
        <strain evidence="9 10">JCM 11433</strain>
    </source>
</reference>
<evidence type="ECO:0000256" key="3">
    <source>
        <dbReference type="ARBA" id="ARBA00022692"/>
    </source>
</evidence>
<dbReference type="Proteomes" id="UP000433071">
    <property type="component" value="Unassembled WGS sequence"/>
</dbReference>
<gene>
    <name evidence="9" type="ORF">GJ743_07905</name>
</gene>